<dbReference type="GO" id="GO:0016874">
    <property type="term" value="F:ligase activity"/>
    <property type="evidence" value="ECO:0007669"/>
    <property type="project" value="UniProtKB-KW"/>
</dbReference>
<keyword evidence="2" id="KW-0472">Membrane</keyword>
<evidence type="ECO:0000256" key="2">
    <source>
        <dbReference type="SAM" id="Phobius"/>
    </source>
</evidence>
<feature type="transmembrane region" description="Helical" evidence="2">
    <location>
        <begin position="395"/>
        <end position="414"/>
    </location>
</feature>
<organism evidence="3">
    <name type="scientific">Kitasatospora camelliae</name>
    <dbReference type="NCBI Taxonomy" id="3156397"/>
    <lineage>
        <taxon>Bacteria</taxon>
        <taxon>Bacillati</taxon>
        <taxon>Actinomycetota</taxon>
        <taxon>Actinomycetes</taxon>
        <taxon>Kitasatosporales</taxon>
        <taxon>Streptomycetaceae</taxon>
        <taxon>Kitasatospora</taxon>
    </lineage>
</organism>
<dbReference type="PANTHER" id="PTHR37422">
    <property type="entry name" value="TEICHURONIC ACID BIOSYNTHESIS PROTEIN TUAE"/>
    <property type="match status" value="1"/>
</dbReference>
<keyword evidence="3" id="KW-0436">Ligase</keyword>
<sequence length="435" mass="45109">MGRDLSCAALPGGPDTAGPRPGAAAPRPAGTPKAVGTVWGLLILNTLGSAGARTIVPLPRSLIQMVTMGALVSAFALALLLNLRLRIRASAFLFLLTLLLVLSVVSSANLESGFGALFRCARLALFVGTLWLLSRWWDGGPTFVRHHIRMYFAVLASVAAGLLVSPGAAMPELYGGRLVGALWPLTPPQIGQYAAVIIGITVLLLLDRRTTRAGAAAVVVPSFVLLALTHTRTATLGLFIGLALAIGSLVPTSAAARRFFSWAVLSATVAAVALGPLLQAWFLRGQSQENFSSLTGRAKVWDALLAAPRTTTEQLFGMGLGDKSFGGLPIDNSWLAVYNEQGLAGTAVVAAVFIALGGVALLRPPSSARACAIFLISYCAIASYTEAGLGDASPYLLHLTVAASLLAAPAAAAAPVTPHVPRRRTPSGAQRSEVK</sequence>
<feature type="transmembrane region" description="Helical" evidence="2">
    <location>
        <begin position="90"/>
        <end position="110"/>
    </location>
</feature>
<reference evidence="3" key="1">
    <citation type="submission" date="2024-06" db="EMBL/GenBank/DDBJ databases">
        <title>The genome sequences of Kitasatospora sp. strain HUAS MG31.</title>
        <authorList>
            <person name="Mo P."/>
        </authorList>
    </citation>
    <scope>NUCLEOTIDE SEQUENCE</scope>
    <source>
        <strain evidence="3">HUAS MG31</strain>
    </source>
</reference>
<feature type="transmembrane region" description="Helical" evidence="2">
    <location>
        <begin position="62"/>
        <end position="83"/>
    </location>
</feature>
<dbReference type="RefSeq" id="WP_354637397.1">
    <property type="nucleotide sequence ID" value="NZ_CP159872.1"/>
</dbReference>
<feature type="transmembrane region" description="Helical" evidence="2">
    <location>
        <begin position="116"/>
        <end position="137"/>
    </location>
</feature>
<keyword evidence="2" id="KW-1133">Transmembrane helix</keyword>
<feature type="transmembrane region" description="Helical" evidence="2">
    <location>
        <begin position="236"/>
        <end position="255"/>
    </location>
</feature>
<dbReference type="AlphaFoldDB" id="A0AAU8JRE6"/>
<feature type="transmembrane region" description="Helical" evidence="2">
    <location>
        <begin position="149"/>
        <end position="170"/>
    </location>
</feature>
<protein>
    <submittedName>
        <fullName evidence="3">O-antigen ligase domain-containing protein</fullName>
    </submittedName>
</protein>
<accession>A0AAU8JRE6</accession>
<feature type="transmembrane region" description="Helical" evidence="2">
    <location>
        <begin position="342"/>
        <end position="362"/>
    </location>
</feature>
<dbReference type="EMBL" id="CP159872">
    <property type="protein sequence ID" value="XCM77703.1"/>
    <property type="molecule type" value="Genomic_DNA"/>
</dbReference>
<dbReference type="PANTHER" id="PTHR37422:SF13">
    <property type="entry name" value="LIPOPOLYSACCHARIDE BIOSYNTHESIS PROTEIN PA4999-RELATED"/>
    <property type="match status" value="1"/>
</dbReference>
<feature type="transmembrane region" description="Helical" evidence="2">
    <location>
        <begin position="369"/>
        <end position="389"/>
    </location>
</feature>
<feature type="compositionally biased region" description="Low complexity" evidence="1">
    <location>
        <begin position="11"/>
        <end position="29"/>
    </location>
</feature>
<name>A0AAU8JRE6_9ACTN</name>
<dbReference type="KEGG" id="kcm:ABWK59_01495"/>
<dbReference type="InterPro" id="IPR051533">
    <property type="entry name" value="WaaL-like"/>
</dbReference>
<proteinExistence type="predicted"/>
<feature type="transmembrane region" description="Helical" evidence="2">
    <location>
        <begin position="34"/>
        <end position="56"/>
    </location>
</feature>
<feature type="transmembrane region" description="Helical" evidence="2">
    <location>
        <begin position="213"/>
        <end position="230"/>
    </location>
</feature>
<feature type="transmembrane region" description="Helical" evidence="2">
    <location>
        <begin position="262"/>
        <end position="282"/>
    </location>
</feature>
<keyword evidence="2" id="KW-0812">Transmembrane</keyword>
<feature type="region of interest" description="Disordered" evidence="1">
    <location>
        <begin position="1"/>
        <end position="29"/>
    </location>
</feature>
<gene>
    <name evidence="3" type="ORF">ABWK59_01495</name>
</gene>
<evidence type="ECO:0000256" key="1">
    <source>
        <dbReference type="SAM" id="MobiDB-lite"/>
    </source>
</evidence>
<evidence type="ECO:0000313" key="3">
    <source>
        <dbReference type="EMBL" id="XCM77703.1"/>
    </source>
</evidence>
<feature type="transmembrane region" description="Helical" evidence="2">
    <location>
        <begin position="190"/>
        <end position="206"/>
    </location>
</feature>